<evidence type="ECO:0000313" key="2">
    <source>
        <dbReference type="EMBL" id="KFX46028.1"/>
    </source>
</evidence>
<name>A0A093XLD8_TALMA</name>
<proteinExistence type="predicted"/>
<dbReference type="AlphaFoldDB" id="A0A093XLD8"/>
<organism evidence="2">
    <name type="scientific">Talaromyces marneffei PM1</name>
    <dbReference type="NCBI Taxonomy" id="1077442"/>
    <lineage>
        <taxon>Eukaryota</taxon>
        <taxon>Fungi</taxon>
        <taxon>Dikarya</taxon>
        <taxon>Ascomycota</taxon>
        <taxon>Pezizomycotina</taxon>
        <taxon>Eurotiomycetes</taxon>
        <taxon>Eurotiomycetidae</taxon>
        <taxon>Eurotiales</taxon>
        <taxon>Trichocomaceae</taxon>
        <taxon>Talaromyces</taxon>
        <taxon>Talaromyces sect. Talaromyces</taxon>
    </lineage>
</organism>
<protein>
    <submittedName>
        <fullName evidence="2">Uncharacterized protein</fullName>
    </submittedName>
</protein>
<feature type="compositionally biased region" description="Polar residues" evidence="1">
    <location>
        <begin position="1"/>
        <end position="35"/>
    </location>
</feature>
<evidence type="ECO:0000256" key="1">
    <source>
        <dbReference type="SAM" id="MobiDB-lite"/>
    </source>
</evidence>
<feature type="compositionally biased region" description="Basic residues" evidence="1">
    <location>
        <begin position="256"/>
        <end position="285"/>
    </location>
</feature>
<feature type="compositionally biased region" description="Basic residues" evidence="1">
    <location>
        <begin position="303"/>
        <end position="321"/>
    </location>
</feature>
<reference evidence="2" key="2">
    <citation type="journal article" date="2014" name="PLoS Genet.">
        <title>Signature gene expression reveals novel clues to the molecular mechanisms of dimorphic transition in Penicillium marneffei.</title>
        <authorList>
            <person name="Yang E."/>
            <person name="Wang G."/>
            <person name="Cai J."/>
            <person name="Woo P.C."/>
            <person name="Lau S.K."/>
            <person name="Yuen K.-Y."/>
            <person name="Chow W.-N."/>
            <person name="Lin X."/>
        </authorList>
    </citation>
    <scope>NUCLEOTIDE SEQUENCE</scope>
    <source>
        <strain evidence="2">PM1</strain>
    </source>
</reference>
<feature type="region of interest" description="Disordered" evidence="1">
    <location>
        <begin position="1"/>
        <end position="48"/>
    </location>
</feature>
<feature type="compositionally biased region" description="Basic and acidic residues" evidence="1">
    <location>
        <begin position="246"/>
        <end position="255"/>
    </location>
</feature>
<comment type="caution">
    <text evidence="2">The sequence shown here is derived from an EMBL/GenBank/DDBJ whole genome shotgun (WGS) entry which is preliminary data.</text>
</comment>
<accession>A0A093XLD8</accession>
<feature type="region of interest" description="Disordered" evidence="1">
    <location>
        <begin position="222"/>
        <end position="330"/>
    </location>
</feature>
<gene>
    <name evidence="2" type="ORF">GQ26_0200290</name>
</gene>
<reference key="1">
    <citation type="journal article" date="2014" name="PLoS Genet.">
        <title>Signature Gene Expression Reveals Novel Clues to the Molecular Mechanisms of Dimorphic Transition in Penicillium marneffei.</title>
        <authorList>
            <person name="Yang E."/>
            <person name="Wang G."/>
            <person name="Cai J."/>
            <person name="Woo P.C."/>
            <person name="Lau S.K."/>
            <person name="Yuen K.-Y."/>
            <person name="Chow W.-N."/>
            <person name="Lin X."/>
        </authorList>
    </citation>
    <scope>NUCLEOTIDE SEQUENCE [LARGE SCALE GENOMIC DNA]</scope>
    <source>
        <strain>PM1</strain>
    </source>
</reference>
<dbReference type="EMBL" id="JPOX01000020">
    <property type="protein sequence ID" value="KFX46028.1"/>
    <property type="molecule type" value="Genomic_DNA"/>
</dbReference>
<dbReference type="HOGENOM" id="CLU_842264_0_0_1"/>
<sequence length="330" mass="38053">MTSPSNTSKSILMDNQINQDSHNESSNATLSTTTEIQDREDDDVPKESSFSMSIQQVKAIIQQQLIEGVIRLPEGCFERHMQLQRDSPFWMKVFNQPQDSGHTWRPAIKSREWAEYVVDASRIYFEADLSVKKAVSIINYAIRYVAICLLNRGTEKIYFEDGRNVFYEYKSRGMPAELKAKYKAFLKEMRTRILVKVNVLEDSKAHSESRSEDEIEQVVDVPSIVITPPMEPPSALAEPKASTIKTEGKRDDQKQNAKKPQPKKKGRNRTRKNSKKKGKKKRARKAMLLSQSKNLTESESKVKGGKWRRKNQKRKEKKKMKKATEALNRQ</sequence>